<dbReference type="InterPro" id="IPR001128">
    <property type="entry name" value="Cyt_P450"/>
</dbReference>
<evidence type="ECO:0000256" key="10">
    <source>
        <dbReference type="RuleBase" id="RU000461"/>
    </source>
</evidence>
<evidence type="ECO:0000256" key="9">
    <source>
        <dbReference type="PIRSR" id="PIRSR602401-1"/>
    </source>
</evidence>
<evidence type="ECO:0000256" key="6">
    <source>
        <dbReference type="ARBA" id="ARBA00023002"/>
    </source>
</evidence>
<comment type="similarity">
    <text evidence="2 10">Belongs to the cytochrome P450 family.</text>
</comment>
<dbReference type="GO" id="GO:0005506">
    <property type="term" value="F:iron ion binding"/>
    <property type="evidence" value="ECO:0007669"/>
    <property type="project" value="InterPro"/>
</dbReference>
<keyword evidence="6 10" id="KW-0560">Oxidoreductase</keyword>
<evidence type="ECO:0000256" key="3">
    <source>
        <dbReference type="ARBA" id="ARBA00022617"/>
    </source>
</evidence>
<dbReference type="PRINTS" id="PR00463">
    <property type="entry name" value="EP450I"/>
</dbReference>
<dbReference type="Pfam" id="PF00067">
    <property type="entry name" value="p450"/>
    <property type="match status" value="1"/>
</dbReference>
<dbReference type="PRINTS" id="PR00385">
    <property type="entry name" value="P450"/>
</dbReference>
<dbReference type="SUPFAM" id="SSF48264">
    <property type="entry name" value="Cytochrome P450"/>
    <property type="match status" value="1"/>
</dbReference>
<dbReference type="GO" id="GO:0020037">
    <property type="term" value="F:heme binding"/>
    <property type="evidence" value="ECO:0007669"/>
    <property type="project" value="InterPro"/>
</dbReference>
<sequence length="506" mass="56694">MSIFLIATLFLSLSLHLLLRRFRRRRRILPLPPGPLNFPIVGALPFIGSMPHSGLALLSRRYGPIMFLKMGIRQVVVASSSSAARSFLKTHDSRFSDRPLDIISKQVSYNGQNMVFADYGPKWKLLRKVSNLHLFGPKAMSRWADVRRDEAFSMSHFLKKQSDSKNPVLLSNLLVCSMANVIGRISMSKRVFDEEGKEAKEFKEIIKELLVGQGASNIGDLVPAMRWLDPQGARKKLLGLNQRFVRMISKFLAEHGESRGEREGNPDLLDLIVADKIAGDDGEGLSEENIKGFISDLFVAGTDTSAMVIEWAMAEMLKNPAILRRVQEETDRIVGRDRLLEESDIPNLPYLQAICKEALRKHPPTPLSIPHYASEPCEVEGYHIPGKTWLLVNIWAIGRDPEVWEKPLEFDPERFMEGKMARIDPMGNDFELIPFGAGRRICAGKLMGMVMVQYFLGVLVQGFDWSLPEGVVELDMEEGPGLVLPKAVPLLVTARPRLPAAAYGVV</sequence>
<feature type="binding site" description="axial binding residue" evidence="9">
    <location>
        <position position="442"/>
    </location>
    <ligand>
        <name>heme</name>
        <dbReference type="ChEBI" id="CHEBI:30413"/>
    </ligand>
    <ligandPart>
        <name>Fe</name>
        <dbReference type="ChEBI" id="CHEBI:18248"/>
    </ligandPart>
</feature>
<dbReference type="SMR" id="Q3YAF0"/>
<dbReference type="PANTHER" id="PTHR47944:SF18">
    <property type="entry name" value="FLAVONOID 3'-MONOOXYGENASE"/>
    <property type="match status" value="1"/>
</dbReference>
<keyword evidence="5" id="KW-0521">NADP</keyword>
<dbReference type="PROSITE" id="PS00086">
    <property type="entry name" value="CYTOCHROME_P450"/>
    <property type="match status" value="1"/>
</dbReference>
<keyword evidence="3 9" id="KW-0349">Heme</keyword>
<accession>Q3YAF0</accession>
<keyword evidence="8 10" id="KW-0503">Monooxygenase</keyword>
<dbReference type="EMBL" id="DQ148458">
    <property type="protein sequence ID" value="AAZ79451.1"/>
    <property type="molecule type" value="mRNA"/>
</dbReference>
<dbReference type="FunFam" id="1.10.630.10:FF:000126">
    <property type="entry name" value="Predicted protein"/>
    <property type="match status" value="1"/>
</dbReference>
<dbReference type="GO" id="GO:0004497">
    <property type="term" value="F:monooxygenase activity"/>
    <property type="evidence" value="ECO:0007669"/>
    <property type="project" value="UniProtKB-KW"/>
</dbReference>
<evidence type="ECO:0000256" key="7">
    <source>
        <dbReference type="ARBA" id="ARBA00023004"/>
    </source>
</evidence>
<evidence type="ECO:0000256" key="2">
    <source>
        <dbReference type="ARBA" id="ARBA00010617"/>
    </source>
</evidence>
<evidence type="ECO:0000256" key="1">
    <source>
        <dbReference type="ARBA" id="ARBA00001971"/>
    </source>
</evidence>
<dbReference type="InterPro" id="IPR002401">
    <property type="entry name" value="Cyt_P450_E_grp-I"/>
</dbReference>
<name>Q3YAF0_9ASPA</name>
<evidence type="ECO:0000256" key="8">
    <source>
        <dbReference type="ARBA" id="ARBA00023033"/>
    </source>
</evidence>
<keyword evidence="7 9" id="KW-0408">Iron</keyword>
<evidence type="ECO:0000313" key="11">
    <source>
        <dbReference type="EMBL" id="AAZ79451.1"/>
    </source>
</evidence>
<dbReference type="Gene3D" id="1.10.630.10">
    <property type="entry name" value="Cytochrome P450"/>
    <property type="match status" value="1"/>
</dbReference>
<comment type="cofactor">
    <cofactor evidence="1 9">
        <name>heme</name>
        <dbReference type="ChEBI" id="CHEBI:30413"/>
    </cofactor>
</comment>
<protein>
    <submittedName>
        <fullName evidence="11">Flavonoid 3'5'-hydroxylase</fullName>
    </submittedName>
</protein>
<evidence type="ECO:0000256" key="5">
    <source>
        <dbReference type="ARBA" id="ARBA00022857"/>
    </source>
</evidence>
<proteinExistence type="evidence at transcript level"/>
<dbReference type="InterPro" id="IPR017972">
    <property type="entry name" value="Cyt_P450_CS"/>
</dbReference>
<evidence type="ECO:0000256" key="4">
    <source>
        <dbReference type="ARBA" id="ARBA00022723"/>
    </source>
</evidence>
<dbReference type="AlphaFoldDB" id="Q3YAF0"/>
<dbReference type="InterPro" id="IPR036396">
    <property type="entry name" value="Cyt_P450_sf"/>
</dbReference>
<dbReference type="GO" id="GO:0016705">
    <property type="term" value="F:oxidoreductase activity, acting on paired donors, with incorporation or reduction of molecular oxygen"/>
    <property type="evidence" value="ECO:0007669"/>
    <property type="project" value="InterPro"/>
</dbReference>
<keyword evidence="4 9" id="KW-0479">Metal-binding</keyword>
<dbReference type="PANTHER" id="PTHR47944">
    <property type="entry name" value="CYTOCHROME P450 98A9"/>
    <property type="match status" value="1"/>
</dbReference>
<organism evidence="11">
    <name type="scientific">Phalaenopsis hybrid cultivar</name>
    <dbReference type="NCBI Taxonomy" id="200642"/>
    <lineage>
        <taxon>Eukaryota</taxon>
        <taxon>Viridiplantae</taxon>
        <taxon>Streptophyta</taxon>
        <taxon>Embryophyta</taxon>
        <taxon>Tracheophyta</taxon>
        <taxon>Spermatophyta</taxon>
        <taxon>Magnoliopsida</taxon>
        <taxon>Liliopsida</taxon>
        <taxon>Asparagales</taxon>
        <taxon>Orchidaceae</taxon>
        <taxon>Epidendroideae</taxon>
        <taxon>Vandeae</taxon>
        <taxon>Aeridinae</taxon>
        <taxon>Phalaenopsis</taxon>
    </lineage>
</organism>
<reference evidence="11" key="1">
    <citation type="journal article" date="2006" name="Biotechnol. Lett.">
        <title>Flavonoid-3',5'-hydroxylase from Phalaenopsis: a novel member of cytochrome P450s, its cDNA cloning, endogenous expression and molecular modeling.</title>
        <authorList>
            <person name="Wang J."/>
            <person name="Ming F."/>
            <person name="Han Y."/>
            <person name="Shen D."/>
        </authorList>
    </citation>
    <scope>NUCLEOTIDE SEQUENCE</scope>
</reference>
<dbReference type="BRENDA" id="1.14.14.81">
    <property type="organism ID" value="9197"/>
</dbReference>